<evidence type="ECO:0000313" key="2">
    <source>
        <dbReference type="Proteomes" id="UP000199029"/>
    </source>
</evidence>
<name>A0A1I5YZS9_HYMAR</name>
<sequence>MCQKVMLPVGIKRFLGLTYHEETSNVKWISSPDG</sequence>
<dbReference type="AlphaFoldDB" id="A0A1I5YZS9"/>
<protein>
    <submittedName>
        <fullName evidence="1">Uncharacterized protein</fullName>
    </submittedName>
</protein>
<gene>
    <name evidence="1" type="ORF">SAMN04515668_2572</name>
</gene>
<accession>A0A1I5YZS9</accession>
<proteinExistence type="predicted"/>
<dbReference type="Proteomes" id="UP000199029">
    <property type="component" value="Unassembled WGS sequence"/>
</dbReference>
<keyword evidence="2" id="KW-1185">Reference proteome</keyword>
<evidence type="ECO:0000313" key="1">
    <source>
        <dbReference type="EMBL" id="SFQ49711.1"/>
    </source>
</evidence>
<reference evidence="2" key="1">
    <citation type="submission" date="2016-10" db="EMBL/GenBank/DDBJ databases">
        <authorList>
            <person name="Varghese N."/>
            <person name="Submissions S."/>
        </authorList>
    </citation>
    <scope>NUCLEOTIDE SEQUENCE [LARGE SCALE GENOMIC DNA]</scope>
    <source>
        <strain evidence="2">OR362-8,ATCC BAA-1266,JCM 13504</strain>
    </source>
</reference>
<dbReference type="EMBL" id="FOXS01000003">
    <property type="protein sequence ID" value="SFQ49711.1"/>
    <property type="molecule type" value="Genomic_DNA"/>
</dbReference>
<organism evidence="1 2">
    <name type="scientific">Hymenobacter arizonensis</name>
    <name type="common">Siccationidurans arizonensis</name>
    <dbReference type="NCBI Taxonomy" id="1227077"/>
    <lineage>
        <taxon>Bacteria</taxon>
        <taxon>Pseudomonadati</taxon>
        <taxon>Bacteroidota</taxon>
        <taxon>Cytophagia</taxon>
        <taxon>Cytophagales</taxon>
        <taxon>Hymenobacteraceae</taxon>
        <taxon>Hymenobacter</taxon>
    </lineage>
</organism>